<dbReference type="VEuPathDB" id="FungiDB:TRICI_001689"/>
<reference evidence="1" key="1">
    <citation type="journal article" date="2019" name="G3 (Bethesda)">
        <title>Genome Assemblies of Two Rare Opportunistic Yeast Pathogens: Diutina rugosa (syn. Candida rugosa) and Trichomonascus ciferrii (syn. Candida ciferrii).</title>
        <authorList>
            <person name="Mixao V."/>
            <person name="Saus E."/>
            <person name="Hansen A.P."/>
            <person name="Lass-Florl C."/>
            <person name="Gabaldon T."/>
        </authorList>
    </citation>
    <scope>NUCLEOTIDE SEQUENCE</scope>
    <source>
        <strain evidence="1">CBS 4856</strain>
    </source>
</reference>
<accession>A0A642V8N7</accession>
<name>A0A642V8N7_9ASCO</name>
<dbReference type="EMBL" id="SWFS01000118">
    <property type="protein sequence ID" value="KAA8916198.1"/>
    <property type="molecule type" value="Genomic_DNA"/>
</dbReference>
<sequence length="100" mass="11348">MPWLARGFECAGYQKKKYSYHCDSGDNETIHHIIIDCPIRKHLGQGLRAISDIMDLSVLLDTTLGLKATAEFIQNMPKHIRNKLRTARNQRKALVIGSSQ</sequence>
<evidence type="ECO:0000313" key="2">
    <source>
        <dbReference type="Proteomes" id="UP000761534"/>
    </source>
</evidence>
<dbReference type="Proteomes" id="UP000761534">
    <property type="component" value="Unassembled WGS sequence"/>
</dbReference>
<organism evidence="1 2">
    <name type="scientific">Trichomonascus ciferrii</name>
    <dbReference type="NCBI Taxonomy" id="44093"/>
    <lineage>
        <taxon>Eukaryota</taxon>
        <taxon>Fungi</taxon>
        <taxon>Dikarya</taxon>
        <taxon>Ascomycota</taxon>
        <taxon>Saccharomycotina</taxon>
        <taxon>Dipodascomycetes</taxon>
        <taxon>Dipodascales</taxon>
        <taxon>Trichomonascaceae</taxon>
        <taxon>Trichomonascus</taxon>
        <taxon>Trichomonascus ciferrii complex</taxon>
    </lineage>
</organism>
<keyword evidence="2" id="KW-1185">Reference proteome</keyword>
<comment type="caution">
    <text evidence="1">The sequence shown here is derived from an EMBL/GenBank/DDBJ whole genome shotgun (WGS) entry which is preliminary data.</text>
</comment>
<gene>
    <name evidence="1" type="ORF">TRICI_001689</name>
</gene>
<dbReference type="AlphaFoldDB" id="A0A642V8N7"/>
<proteinExistence type="predicted"/>
<protein>
    <submittedName>
        <fullName evidence="1">Uncharacterized protein</fullName>
    </submittedName>
</protein>
<evidence type="ECO:0000313" key="1">
    <source>
        <dbReference type="EMBL" id="KAA8916198.1"/>
    </source>
</evidence>